<dbReference type="EMBL" id="AFRT01005932">
    <property type="protein sequence ID" value="ELU35619.1"/>
    <property type="molecule type" value="Genomic_DNA"/>
</dbReference>
<dbReference type="AlphaFoldDB" id="L8WGV0"/>
<comment type="caution">
    <text evidence="1">The sequence shown here is derived from an EMBL/GenBank/DDBJ whole genome shotgun (WGS) entry which is preliminary data.</text>
</comment>
<sequence length="52" mass="6123">MVVANTSTEGCEYMLTKIYMHDMMEHEQWVCANNSSIGSYDLRPKPYINTYR</sequence>
<evidence type="ECO:0000313" key="2">
    <source>
        <dbReference type="Proteomes" id="UP000011668"/>
    </source>
</evidence>
<name>L8WGV0_THACA</name>
<gene>
    <name evidence="1" type="ORF">AG1IA_10351</name>
</gene>
<reference evidence="1 2" key="1">
    <citation type="journal article" date="2013" name="Nat. Commun.">
        <title>The evolution and pathogenic mechanisms of the rice sheath blight pathogen.</title>
        <authorList>
            <person name="Zheng A."/>
            <person name="Lin R."/>
            <person name="Xu L."/>
            <person name="Qin P."/>
            <person name="Tang C."/>
            <person name="Ai P."/>
            <person name="Zhang D."/>
            <person name="Liu Y."/>
            <person name="Sun Z."/>
            <person name="Feng H."/>
            <person name="Wang Y."/>
            <person name="Chen Y."/>
            <person name="Liang X."/>
            <person name="Fu R."/>
            <person name="Li Q."/>
            <person name="Zhang J."/>
            <person name="Yu X."/>
            <person name="Xie Z."/>
            <person name="Ding L."/>
            <person name="Guan P."/>
            <person name="Tang J."/>
            <person name="Liang Y."/>
            <person name="Wang S."/>
            <person name="Deng Q."/>
            <person name="Li S."/>
            <person name="Zhu J."/>
            <person name="Wang L."/>
            <person name="Liu H."/>
            <person name="Li P."/>
        </authorList>
    </citation>
    <scope>NUCLEOTIDE SEQUENCE [LARGE SCALE GENOMIC DNA]</scope>
    <source>
        <strain evidence="2">AG-1 IA</strain>
    </source>
</reference>
<evidence type="ECO:0000313" key="1">
    <source>
        <dbReference type="EMBL" id="ELU35619.1"/>
    </source>
</evidence>
<dbReference type="Proteomes" id="UP000011668">
    <property type="component" value="Unassembled WGS sequence"/>
</dbReference>
<accession>L8WGV0</accession>
<proteinExistence type="predicted"/>
<keyword evidence="2" id="KW-1185">Reference proteome</keyword>
<protein>
    <submittedName>
        <fullName evidence="1">Uncharacterized protein</fullName>
    </submittedName>
</protein>
<dbReference type="HOGENOM" id="CLU_3088928_0_0_1"/>
<organism evidence="1 2">
    <name type="scientific">Thanatephorus cucumeris (strain AG1-IA)</name>
    <name type="common">Rice sheath blight fungus</name>
    <name type="synonym">Rhizoctonia solani</name>
    <dbReference type="NCBI Taxonomy" id="983506"/>
    <lineage>
        <taxon>Eukaryota</taxon>
        <taxon>Fungi</taxon>
        <taxon>Dikarya</taxon>
        <taxon>Basidiomycota</taxon>
        <taxon>Agaricomycotina</taxon>
        <taxon>Agaricomycetes</taxon>
        <taxon>Cantharellales</taxon>
        <taxon>Ceratobasidiaceae</taxon>
        <taxon>Rhizoctonia</taxon>
        <taxon>Rhizoctonia solani AG-1</taxon>
    </lineage>
</organism>